<name>A0A2K3JZJ8_TRIPR</name>
<proteinExistence type="predicted"/>
<reference evidence="1 2" key="2">
    <citation type="journal article" date="2017" name="Front. Plant Sci.">
        <title>Gene Classification and Mining of Molecular Markers Useful in Red Clover (Trifolium pratense) Breeding.</title>
        <authorList>
            <person name="Istvanek J."/>
            <person name="Dluhosova J."/>
            <person name="Dluhos P."/>
            <person name="Patkova L."/>
            <person name="Nedelnik J."/>
            <person name="Repkova J."/>
        </authorList>
    </citation>
    <scope>NUCLEOTIDE SEQUENCE [LARGE SCALE GENOMIC DNA]</scope>
    <source>
        <strain evidence="2">cv. Tatra</strain>
        <tissue evidence="1">Young leaves</tissue>
    </source>
</reference>
<organism evidence="1 2">
    <name type="scientific">Trifolium pratense</name>
    <name type="common">Red clover</name>
    <dbReference type="NCBI Taxonomy" id="57577"/>
    <lineage>
        <taxon>Eukaryota</taxon>
        <taxon>Viridiplantae</taxon>
        <taxon>Streptophyta</taxon>
        <taxon>Embryophyta</taxon>
        <taxon>Tracheophyta</taxon>
        <taxon>Spermatophyta</taxon>
        <taxon>Magnoliopsida</taxon>
        <taxon>eudicotyledons</taxon>
        <taxon>Gunneridae</taxon>
        <taxon>Pentapetalae</taxon>
        <taxon>rosids</taxon>
        <taxon>fabids</taxon>
        <taxon>Fabales</taxon>
        <taxon>Fabaceae</taxon>
        <taxon>Papilionoideae</taxon>
        <taxon>50 kb inversion clade</taxon>
        <taxon>NPAAA clade</taxon>
        <taxon>Hologalegina</taxon>
        <taxon>IRL clade</taxon>
        <taxon>Trifolieae</taxon>
        <taxon>Trifolium</taxon>
    </lineage>
</organism>
<protein>
    <submittedName>
        <fullName evidence="1">Uncharacterized protein</fullName>
    </submittedName>
</protein>
<sequence length="59" mass="6568">IYWDLQISVSGFASVALEDFGFFFPKTLFQSVVIEFSLFGSNESLIPAVSFRRGRVSGT</sequence>
<comment type="caution">
    <text evidence="1">The sequence shown here is derived from an EMBL/GenBank/DDBJ whole genome shotgun (WGS) entry which is preliminary data.</text>
</comment>
<dbReference type="AlphaFoldDB" id="A0A2K3JZJ8"/>
<dbReference type="EMBL" id="ASHM01080783">
    <property type="protein sequence ID" value="PNX59485.1"/>
    <property type="molecule type" value="Genomic_DNA"/>
</dbReference>
<evidence type="ECO:0000313" key="1">
    <source>
        <dbReference type="EMBL" id="PNX59485.1"/>
    </source>
</evidence>
<gene>
    <name evidence="1" type="ORF">L195_g051441</name>
</gene>
<reference evidence="1 2" key="1">
    <citation type="journal article" date="2014" name="Am. J. Bot.">
        <title>Genome assembly and annotation for red clover (Trifolium pratense; Fabaceae).</title>
        <authorList>
            <person name="Istvanek J."/>
            <person name="Jaros M."/>
            <person name="Krenek A."/>
            <person name="Repkova J."/>
        </authorList>
    </citation>
    <scope>NUCLEOTIDE SEQUENCE [LARGE SCALE GENOMIC DNA]</scope>
    <source>
        <strain evidence="2">cv. Tatra</strain>
        <tissue evidence="1">Young leaves</tissue>
    </source>
</reference>
<evidence type="ECO:0000313" key="2">
    <source>
        <dbReference type="Proteomes" id="UP000236291"/>
    </source>
</evidence>
<dbReference type="Proteomes" id="UP000236291">
    <property type="component" value="Unassembled WGS sequence"/>
</dbReference>
<feature type="non-terminal residue" evidence="1">
    <location>
        <position position="1"/>
    </location>
</feature>
<accession>A0A2K3JZJ8</accession>